<dbReference type="Proteomes" id="UP000002385">
    <property type="component" value="Chromosome"/>
</dbReference>
<keyword evidence="1" id="KW-1133">Transmembrane helix</keyword>
<feature type="transmembrane region" description="Helical" evidence="1">
    <location>
        <begin position="79"/>
        <end position="102"/>
    </location>
</feature>
<dbReference type="EMBL" id="CP001298">
    <property type="protein sequence ID" value="ACK86141.1"/>
    <property type="molecule type" value="Genomic_DNA"/>
</dbReference>
<reference evidence="3" key="1">
    <citation type="submission" date="2008-12" db="EMBL/GenBank/DDBJ databases">
        <title>Complete sequence of chromosome of Methylobacterium chloromethanicum CM4.</title>
        <authorList>
            <consortium name="US DOE Joint Genome Institute"/>
            <person name="Lucas S."/>
            <person name="Copeland A."/>
            <person name="Lapidus A."/>
            <person name="Glavina del Rio T."/>
            <person name="Dalin E."/>
            <person name="Tice H."/>
            <person name="Bruce D."/>
            <person name="Goodwin L."/>
            <person name="Pitluck S."/>
            <person name="Chertkov O."/>
            <person name="Brettin T."/>
            <person name="Detter J.C."/>
            <person name="Han C."/>
            <person name="Larimer F."/>
            <person name="Land M."/>
            <person name="Hauser L."/>
            <person name="Kyrpides N."/>
            <person name="Mikhailova N."/>
            <person name="Marx C."/>
            <person name="Richardson P."/>
        </authorList>
    </citation>
    <scope>NUCLEOTIDE SEQUENCE [LARGE SCALE GENOMIC DNA]</scope>
    <source>
        <strain evidence="3">CM4 / NCIMB 13688</strain>
    </source>
</reference>
<dbReference type="AlphaFoldDB" id="B7KX92"/>
<evidence type="ECO:0000256" key="1">
    <source>
        <dbReference type="SAM" id="Phobius"/>
    </source>
</evidence>
<dbReference type="KEGG" id="mch:Mchl_5383"/>
<accession>B7KX92</accession>
<feature type="transmembrane region" description="Helical" evidence="1">
    <location>
        <begin position="36"/>
        <end position="58"/>
    </location>
</feature>
<name>B7KX92_METC4</name>
<proteinExistence type="predicted"/>
<sequence length="195" mass="20723">MRLSFVGWELGLAALSGVVAGFVMPANFYGEGAAEIVTVLGFLIAAFVPAMALSATAIRAGGFSVMRIRALGAAVDRQIKVFGGLFLYALAACAITILGKLLKWGLPELPIRAGTYSLSLDLSLVFPVILTALFVFLGLRAVTFIGGILSILNLQTSIAEDEARARDRERDQAAVDELDAYELPASYGTRIDVTH</sequence>
<dbReference type="HOGENOM" id="CLU_1401040_0_0_5"/>
<keyword evidence="1" id="KW-0812">Transmembrane</keyword>
<reference evidence="2 3" key="2">
    <citation type="journal article" date="2012" name="J. Bacteriol.">
        <title>Complete genome sequences of six strains of the genus Methylobacterium.</title>
        <authorList>
            <person name="Marx C.J."/>
            <person name="Bringel F."/>
            <person name="Chistoserdova L."/>
            <person name="Moulin L."/>
            <person name="Farhan Ul Haque M."/>
            <person name="Fleischman D.E."/>
            <person name="Gruffaz C."/>
            <person name="Jourand P."/>
            <person name="Knief C."/>
            <person name="Lee M.C."/>
            <person name="Muller E.E."/>
            <person name="Nadalig T."/>
            <person name="Peyraud R."/>
            <person name="Roselli S."/>
            <person name="Russ L."/>
            <person name="Goodwin L.A."/>
            <person name="Ivanova N."/>
            <person name="Kyrpides N."/>
            <person name="Lajus A."/>
            <person name="Land M.L."/>
            <person name="Medigue C."/>
            <person name="Mikhailova N."/>
            <person name="Nolan M."/>
            <person name="Woyke T."/>
            <person name="Stolyar S."/>
            <person name="Vorholt J.A."/>
            <person name="Vuilleumier S."/>
        </authorList>
    </citation>
    <scope>NUCLEOTIDE SEQUENCE [LARGE SCALE GENOMIC DNA]</scope>
    <source>
        <strain evidence="3">CM4 / NCIMB 13688</strain>
    </source>
</reference>
<protein>
    <submittedName>
        <fullName evidence="2">Uncharacterized protein</fullName>
    </submittedName>
</protein>
<organism evidence="2 3">
    <name type="scientific">Methylorubrum extorquens (strain CM4 / NCIMB 13688)</name>
    <name type="common">Methylobacterium extorquens</name>
    <dbReference type="NCBI Taxonomy" id="440085"/>
    <lineage>
        <taxon>Bacteria</taxon>
        <taxon>Pseudomonadati</taxon>
        <taxon>Pseudomonadota</taxon>
        <taxon>Alphaproteobacteria</taxon>
        <taxon>Hyphomicrobiales</taxon>
        <taxon>Methylobacteriaceae</taxon>
        <taxon>Methylorubrum</taxon>
    </lineage>
</organism>
<feature type="transmembrane region" description="Helical" evidence="1">
    <location>
        <begin position="122"/>
        <end position="149"/>
    </location>
</feature>
<keyword evidence="1" id="KW-0472">Membrane</keyword>
<evidence type="ECO:0000313" key="3">
    <source>
        <dbReference type="Proteomes" id="UP000002385"/>
    </source>
</evidence>
<gene>
    <name evidence="2" type="ordered locus">Mchl_5383</name>
</gene>
<evidence type="ECO:0000313" key="2">
    <source>
        <dbReference type="EMBL" id="ACK86141.1"/>
    </source>
</evidence>